<evidence type="ECO:0000256" key="1">
    <source>
        <dbReference type="SAM" id="MobiDB-lite"/>
    </source>
</evidence>
<feature type="compositionally biased region" description="Polar residues" evidence="1">
    <location>
        <begin position="12"/>
        <end position="36"/>
    </location>
</feature>
<dbReference type="PANTHER" id="PTHR37540">
    <property type="entry name" value="TRANSCRIPTION FACTOR (ACR-2), PUTATIVE-RELATED-RELATED"/>
    <property type="match status" value="1"/>
</dbReference>
<keyword evidence="3" id="KW-1185">Reference proteome</keyword>
<feature type="region of interest" description="Disordered" evidence="1">
    <location>
        <begin position="121"/>
        <end position="158"/>
    </location>
</feature>
<dbReference type="EMBL" id="KB445564">
    <property type="protein sequence ID" value="EMC91118.1"/>
    <property type="molecule type" value="Genomic_DNA"/>
</dbReference>
<protein>
    <recommendedName>
        <fullName evidence="4">Transcription factor domain-containing protein</fullName>
    </recommendedName>
</protein>
<evidence type="ECO:0000313" key="3">
    <source>
        <dbReference type="Proteomes" id="UP000011761"/>
    </source>
</evidence>
<dbReference type="eggNOG" id="ENOG502SN1P">
    <property type="taxonomic scope" value="Eukaryota"/>
</dbReference>
<sequence>MATRRVAEVSKGQPSGSRAATPALSRSETSSGSKPSTPGEPTRNQIDFQFLNFSHPSDAKASRARRTVRSHVTRQQHQREQRLQQERRARSYQGPSTETDAPPLQRAHAEIFPLQRPTILELPSPTATRPPLASSPEASSASPSPTTSPTDPFERRIEPSEVYPEEWLPSVPRVMDYYLSIVSIDIPDLEDSEAAGLLRTRFFPFVMTDPAPLHAVMLMAASHYSRICEPRALTIDLLQLRGMAIREINRALEDPLRARSDQLIAAVAKMACYEALFGDRAIFNTHMTGLLRLVSLRGGLPALGLDGLLERILLWIDANATHIVGTHLYFDKQAFPTSAVHPRPGLQRFTCGVLQE</sequence>
<reference evidence="2 3" key="1">
    <citation type="journal article" date="2012" name="PLoS Pathog.">
        <title>Diverse lifestyles and strategies of plant pathogenesis encoded in the genomes of eighteen Dothideomycetes fungi.</title>
        <authorList>
            <person name="Ohm R.A."/>
            <person name="Feau N."/>
            <person name="Henrissat B."/>
            <person name="Schoch C.L."/>
            <person name="Horwitz B.A."/>
            <person name="Barry K.W."/>
            <person name="Condon B.J."/>
            <person name="Copeland A.C."/>
            <person name="Dhillon B."/>
            <person name="Glaser F."/>
            <person name="Hesse C.N."/>
            <person name="Kosti I."/>
            <person name="LaButti K."/>
            <person name="Lindquist E.A."/>
            <person name="Lucas S."/>
            <person name="Salamov A.A."/>
            <person name="Bradshaw R.E."/>
            <person name="Ciuffetti L."/>
            <person name="Hamelin R.C."/>
            <person name="Kema G.H.J."/>
            <person name="Lawrence C."/>
            <person name="Scott J.A."/>
            <person name="Spatafora J.W."/>
            <person name="Turgeon B.G."/>
            <person name="de Wit P.J.G.M."/>
            <person name="Zhong S."/>
            <person name="Goodwin S.B."/>
            <person name="Grigoriev I.V."/>
        </authorList>
    </citation>
    <scope>NUCLEOTIDE SEQUENCE [LARGE SCALE GENOMIC DNA]</scope>
    <source>
        <strain evidence="2 3">UAMH 10762</strain>
    </source>
</reference>
<dbReference type="OrthoDB" id="4159781at2759"/>
<feature type="compositionally biased region" description="Low complexity" evidence="1">
    <location>
        <begin position="130"/>
        <end position="151"/>
    </location>
</feature>
<dbReference type="HOGENOM" id="CLU_051520_0_0_1"/>
<evidence type="ECO:0008006" key="4">
    <source>
        <dbReference type="Google" id="ProtNLM"/>
    </source>
</evidence>
<name>M2MIM5_BAUPA</name>
<feature type="compositionally biased region" description="Basic residues" evidence="1">
    <location>
        <begin position="62"/>
        <end position="76"/>
    </location>
</feature>
<organism evidence="2 3">
    <name type="scientific">Baudoinia panamericana (strain UAMH 10762)</name>
    <name type="common">Angels' share fungus</name>
    <name type="synonym">Baudoinia compniacensis (strain UAMH 10762)</name>
    <dbReference type="NCBI Taxonomy" id="717646"/>
    <lineage>
        <taxon>Eukaryota</taxon>
        <taxon>Fungi</taxon>
        <taxon>Dikarya</taxon>
        <taxon>Ascomycota</taxon>
        <taxon>Pezizomycotina</taxon>
        <taxon>Dothideomycetes</taxon>
        <taxon>Dothideomycetidae</taxon>
        <taxon>Mycosphaerellales</taxon>
        <taxon>Teratosphaeriaceae</taxon>
        <taxon>Baudoinia</taxon>
    </lineage>
</organism>
<dbReference type="RefSeq" id="XP_007681586.1">
    <property type="nucleotide sequence ID" value="XM_007683396.1"/>
</dbReference>
<feature type="compositionally biased region" description="Basic and acidic residues" evidence="1">
    <location>
        <begin position="77"/>
        <end position="89"/>
    </location>
</feature>
<dbReference type="OMA" id="YFPGATF"/>
<dbReference type="Pfam" id="PF11951">
    <property type="entry name" value="Fungal_trans_2"/>
    <property type="match status" value="1"/>
</dbReference>
<dbReference type="InterPro" id="IPR021858">
    <property type="entry name" value="Fun_TF"/>
</dbReference>
<dbReference type="AlphaFoldDB" id="M2MIM5"/>
<accession>M2MIM5</accession>
<dbReference type="PANTHER" id="PTHR37540:SF5">
    <property type="entry name" value="TRANSCRIPTION FACTOR DOMAIN-CONTAINING PROTEIN"/>
    <property type="match status" value="1"/>
</dbReference>
<dbReference type="Proteomes" id="UP000011761">
    <property type="component" value="Unassembled WGS sequence"/>
</dbReference>
<proteinExistence type="predicted"/>
<feature type="compositionally biased region" description="Polar residues" evidence="1">
    <location>
        <begin position="42"/>
        <end position="55"/>
    </location>
</feature>
<evidence type="ECO:0000313" key="2">
    <source>
        <dbReference type="EMBL" id="EMC91118.1"/>
    </source>
</evidence>
<gene>
    <name evidence="2" type="ORF">BAUCODRAFT_315415</name>
</gene>
<feature type="region of interest" description="Disordered" evidence="1">
    <location>
        <begin position="1"/>
        <end position="105"/>
    </location>
</feature>
<dbReference type="KEGG" id="bcom:BAUCODRAFT_315415"/>
<dbReference type="GeneID" id="19111511"/>
<dbReference type="STRING" id="717646.M2MIM5"/>